<keyword evidence="5" id="KW-0408">Iron</keyword>
<feature type="compositionally biased region" description="Low complexity" evidence="7">
    <location>
        <begin position="834"/>
        <end position="860"/>
    </location>
</feature>
<feature type="region of interest" description="Disordered" evidence="7">
    <location>
        <begin position="60"/>
        <end position="79"/>
    </location>
</feature>
<dbReference type="InterPro" id="IPR058240">
    <property type="entry name" value="rSAM_sf"/>
</dbReference>
<keyword evidence="3" id="KW-0949">S-adenosyl-L-methionine</keyword>
<comment type="cofactor">
    <cofactor evidence="1">
        <name>[4Fe-4S] cluster</name>
        <dbReference type="ChEBI" id="CHEBI:49883"/>
    </cofactor>
</comment>
<keyword evidence="10" id="KW-1185">Reference proteome</keyword>
<evidence type="ECO:0000256" key="5">
    <source>
        <dbReference type="ARBA" id="ARBA00023004"/>
    </source>
</evidence>
<evidence type="ECO:0000256" key="4">
    <source>
        <dbReference type="ARBA" id="ARBA00022723"/>
    </source>
</evidence>
<evidence type="ECO:0000313" key="10">
    <source>
        <dbReference type="Proteomes" id="UP001189429"/>
    </source>
</evidence>
<evidence type="ECO:0000313" key="9">
    <source>
        <dbReference type="EMBL" id="CAK0853588.1"/>
    </source>
</evidence>
<dbReference type="Proteomes" id="UP001189429">
    <property type="component" value="Unassembled WGS sequence"/>
</dbReference>
<dbReference type="Pfam" id="PF04055">
    <property type="entry name" value="Radical_SAM"/>
    <property type="match status" value="1"/>
</dbReference>
<evidence type="ECO:0000256" key="3">
    <source>
        <dbReference type="ARBA" id="ARBA00022691"/>
    </source>
</evidence>
<accession>A0ABN9U5V2</accession>
<dbReference type="PANTHER" id="PTHR30544:SF8">
    <property type="entry name" value="RADICAL SAM SUPERFAMILY PROTEIN"/>
    <property type="match status" value="1"/>
</dbReference>
<feature type="region of interest" description="Disordered" evidence="7">
    <location>
        <begin position="811"/>
        <end position="903"/>
    </location>
</feature>
<reference evidence="9" key="1">
    <citation type="submission" date="2023-10" db="EMBL/GenBank/DDBJ databases">
        <authorList>
            <person name="Chen Y."/>
            <person name="Shah S."/>
            <person name="Dougan E. K."/>
            <person name="Thang M."/>
            <person name="Chan C."/>
        </authorList>
    </citation>
    <scope>NUCLEOTIDE SEQUENCE [LARGE SCALE GENOMIC DNA]</scope>
</reference>
<dbReference type="CDD" id="cd01335">
    <property type="entry name" value="Radical_SAM"/>
    <property type="match status" value="1"/>
</dbReference>
<protein>
    <recommendedName>
        <fullName evidence="8">Radical SAM core domain-containing protein</fullName>
    </recommendedName>
</protein>
<proteinExistence type="predicted"/>
<dbReference type="PANTHER" id="PTHR30544">
    <property type="entry name" value="23S RRNA METHYLTRANSFERASE"/>
    <property type="match status" value="1"/>
</dbReference>
<dbReference type="SUPFAM" id="SSF102114">
    <property type="entry name" value="Radical SAM enzymes"/>
    <property type="match status" value="1"/>
</dbReference>
<gene>
    <name evidence="9" type="ORF">PCOR1329_LOCUS44999</name>
</gene>
<feature type="domain" description="Radical SAM core" evidence="8">
    <location>
        <begin position="175"/>
        <end position="419"/>
    </location>
</feature>
<dbReference type="PROSITE" id="PS51918">
    <property type="entry name" value="RADICAL_SAM"/>
    <property type="match status" value="1"/>
</dbReference>
<sequence length="950" mass="100314">MVLRLQERRMLTCKLADFQRRVLHVGWRGVRAEVQAASADESSAGVATMELKALPAVARQGCAGHSRPRGSASRKARGVKTKEDLADAWLGALNTLEVELAGRHETAGKNAFPNPSKKGYSQCIAEQECSEAKSHARDETEHAGMDALFFEPLSDLCEEVKPAEDAFGIGAPARCADCPRRLTRESEDGAEARCPLDCAFCDSGRAGAGGAVAAAGGNLPGWAIVEQVHAARRLSPAVERVVFMGMGEPLLNYAEVSSAISELRRDPCLGRPWAVTVSTVGVLPRIARLAADHPAVALTLSLHAPSQALRSRLVPAGAARWPLEDVMRAVWAHEEAVGRAPMFAYTVLPGVNDAAEHAEELAQLLAAGRAPGGPRPLVNLIPYNPTGAGQGFGFQTPSDGELRNFRSALRARGIQATVRWTTEAGRPLAAACGQLAARPGAGELETMRPMRPSAAADGVRAAAEGGGAGLAAASAEKSPSAPALTRLLFLAGSTDALLALAQRWRPELNDVHVSAALVTLARAAPGAGASLRADPRFGALIERSAELAPAMGPRAAASVLWALARLRHSPGRDHLDEVAGALERQVAELWPPNLANSLWACGALLYRGEGPLLALEAEAARRALELTPLELANSLWALGRLRRRRSGAPAALAAALGRSAARCKPQDVVNSLWAFQRLRHSPGNEVLTSLASAALTALPRLKPSELAVVVRAFSRLGHDPGEVVQPALVAFAHRVRRRCSAVVPQAPTLESTLAGTVREYLEAQAATRRRPPYIVSDVARNAYFTNLDRDIAKEAKDKMAANFGEVARFARGEGGGESKPGKRDNAGHEGGNEPSSGAKPPSSSSKPSLSPAAPPRSHSPWPRKLRRRSTQRPLAESGGRLLPARQVSESKCAEETSDAVSVGERVQRDMLDRSAAALCDVAPAGTGDGPLRAGDVAGVFKRRGKAQEGR</sequence>
<comment type="caution">
    <text evidence="9">The sequence shown here is derived from an EMBL/GenBank/DDBJ whole genome shotgun (WGS) entry which is preliminary data.</text>
</comment>
<dbReference type="InterPro" id="IPR040072">
    <property type="entry name" value="Methyltransferase_A"/>
</dbReference>
<name>A0ABN9U5V2_9DINO</name>
<feature type="compositionally biased region" description="Basic and acidic residues" evidence="7">
    <location>
        <begin position="811"/>
        <end position="831"/>
    </location>
</feature>
<dbReference type="Gene3D" id="3.20.20.70">
    <property type="entry name" value="Aldolase class I"/>
    <property type="match status" value="1"/>
</dbReference>
<dbReference type="EMBL" id="CAUYUJ010015405">
    <property type="protein sequence ID" value="CAK0853588.1"/>
    <property type="molecule type" value="Genomic_DNA"/>
</dbReference>
<dbReference type="InterPro" id="IPR007197">
    <property type="entry name" value="rSAM"/>
</dbReference>
<evidence type="ECO:0000259" key="8">
    <source>
        <dbReference type="PROSITE" id="PS51918"/>
    </source>
</evidence>
<evidence type="ECO:0000256" key="7">
    <source>
        <dbReference type="SAM" id="MobiDB-lite"/>
    </source>
</evidence>
<keyword evidence="4" id="KW-0479">Metal-binding</keyword>
<organism evidence="9 10">
    <name type="scientific">Prorocentrum cordatum</name>
    <dbReference type="NCBI Taxonomy" id="2364126"/>
    <lineage>
        <taxon>Eukaryota</taxon>
        <taxon>Sar</taxon>
        <taxon>Alveolata</taxon>
        <taxon>Dinophyceae</taxon>
        <taxon>Prorocentrales</taxon>
        <taxon>Prorocentraceae</taxon>
        <taxon>Prorocentrum</taxon>
    </lineage>
</organism>
<dbReference type="InterPro" id="IPR013785">
    <property type="entry name" value="Aldolase_TIM"/>
</dbReference>
<keyword evidence="2" id="KW-0004">4Fe-4S</keyword>
<feature type="compositionally biased region" description="Basic residues" evidence="7">
    <location>
        <begin position="861"/>
        <end position="870"/>
    </location>
</feature>
<keyword evidence="6" id="KW-0411">Iron-sulfur</keyword>
<evidence type="ECO:0000256" key="6">
    <source>
        <dbReference type="ARBA" id="ARBA00023014"/>
    </source>
</evidence>
<feature type="compositionally biased region" description="Basic residues" evidence="7">
    <location>
        <begin position="66"/>
        <end position="79"/>
    </location>
</feature>
<evidence type="ECO:0000256" key="1">
    <source>
        <dbReference type="ARBA" id="ARBA00001966"/>
    </source>
</evidence>
<evidence type="ECO:0000256" key="2">
    <source>
        <dbReference type="ARBA" id="ARBA00022485"/>
    </source>
</evidence>
<dbReference type="SFLD" id="SFLDS00029">
    <property type="entry name" value="Radical_SAM"/>
    <property type="match status" value="1"/>
</dbReference>